<dbReference type="SUPFAM" id="SSF49899">
    <property type="entry name" value="Concanavalin A-like lectins/glucanases"/>
    <property type="match status" value="1"/>
</dbReference>
<sequence>MKKIITGLAILSTLVACQDELYEKDLKEHKASQAVYIDGGNSLTVNLAENTEYNVRNFLVKLVNPSTGAESASLEVGNEEQLRAYNEKNATSYLLLPSSMYEVNKNVTFKVSDAVGNVSLKLKNVRFPIGKSFALPIKLRGNGIKTISGQDTFIILVEQELRTKVLRISGSGAEKTDVFPNTHTVDQWTLEVMVNRSAYDQNNRSIVGTKAVGEPLNEIYTRFGDVTIRPNQLQIKTGASQIDIPADKLSAKPGEWYMLAFWYDGKTTKVFVNGEEVASREIRTGAYSVTGLWIGGSNEFIREVRFWKKAVSPTDIKKNIWKTIDPKSDGLLFYYPLNGKKYDRATGTITDDETKLWDWSATGAHMSKPNSAIFDNNGGNGYVFPPQN</sequence>
<dbReference type="Pfam" id="PF13385">
    <property type="entry name" value="Laminin_G_3"/>
    <property type="match status" value="1"/>
</dbReference>
<dbReference type="Proteomes" id="UP000681610">
    <property type="component" value="Unassembled WGS sequence"/>
</dbReference>
<evidence type="ECO:0000313" key="3">
    <source>
        <dbReference type="Proteomes" id="UP000681610"/>
    </source>
</evidence>
<keyword evidence="3" id="KW-1185">Reference proteome</keyword>
<dbReference type="Gene3D" id="2.60.40.1740">
    <property type="entry name" value="hypothetical protein (bacova_03559)"/>
    <property type="match status" value="1"/>
</dbReference>
<dbReference type="EMBL" id="JAGDYP010000003">
    <property type="protein sequence ID" value="MBO1883869.1"/>
    <property type="molecule type" value="Genomic_DNA"/>
</dbReference>
<feature type="domain" description="BT-3987-like N-terminal" evidence="1">
    <location>
        <begin position="34"/>
        <end position="142"/>
    </location>
</feature>
<dbReference type="PROSITE" id="PS51257">
    <property type="entry name" value="PROKAR_LIPOPROTEIN"/>
    <property type="match status" value="1"/>
</dbReference>
<dbReference type="InterPro" id="IPR013728">
    <property type="entry name" value="BT_3987-like_N"/>
</dbReference>
<dbReference type="InterPro" id="IPR013320">
    <property type="entry name" value="ConA-like_dom_sf"/>
</dbReference>
<dbReference type="Gene3D" id="2.60.120.200">
    <property type="match status" value="1"/>
</dbReference>
<name>A0ABS3PX42_9FLAO</name>
<accession>A0ABS3PX42</accession>
<organism evidence="2 3">
    <name type="scientific">Capnocytophaga bilenii</name>
    <dbReference type="NCBI Taxonomy" id="2819369"/>
    <lineage>
        <taxon>Bacteria</taxon>
        <taxon>Pseudomonadati</taxon>
        <taxon>Bacteroidota</taxon>
        <taxon>Flavobacteriia</taxon>
        <taxon>Flavobacteriales</taxon>
        <taxon>Flavobacteriaceae</taxon>
        <taxon>Capnocytophaga</taxon>
    </lineage>
</organism>
<dbReference type="RefSeq" id="WP_208058457.1">
    <property type="nucleotide sequence ID" value="NZ_JAGDYP010000003.1"/>
</dbReference>
<protein>
    <submittedName>
        <fullName evidence="2">DUF1735 and LamG domain-containing protein</fullName>
    </submittedName>
</protein>
<proteinExistence type="predicted"/>
<dbReference type="Pfam" id="PF08522">
    <property type="entry name" value="BT_3987-like_N"/>
    <property type="match status" value="1"/>
</dbReference>
<comment type="caution">
    <text evidence="2">The sequence shown here is derived from an EMBL/GenBank/DDBJ whole genome shotgun (WGS) entry which is preliminary data.</text>
</comment>
<evidence type="ECO:0000313" key="2">
    <source>
        <dbReference type="EMBL" id="MBO1883869.1"/>
    </source>
</evidence>
<reference evidence="2 3" key="1">
    <citation type="submission" date="2021-03" db="EMBL/GenBank/DDBJ databases">
        <title>Isolation and description of Capnocytophaga bilenii sp. nov., a novel Capnocytophaga species, isolated from a gingivitis subject.</title>
        <authorList>
            <person name="Antezack A."/>
            <person name="Monnet-Corti V."/>
            <person name="La Scola B."/>
        </authorList>
    </citation>
    <scope>NUCLEOTIDE SEQUENCE [LARGE SCALE GENOMIC DNA]</scope>
    <source>
        <strain evidence="2 3">Marseille-Q4570</strain>
    </source>
</reference>
<evidence type="ECO:0000259" key="1">
    <source>
        <dbReference type="Pfam" id="PF08522"/>
    </source>
</evidence>
<gene>
    <name evidence="2" type="ORF">J4N46_05450</name>
</gene>